<dbReference type="InterPro" id="IPR023214">
    <property type="entry name" value="HAD_sf"/>
</dbReference>
<sequence>MAWWRENGIKVVCFDIDGTLYPKTILNRKMLATLFPHALTALRFMKMRSLFRQSQNAVPTVPATLEGMRRRQAQLVLQRRGMPATEENLSRVEDAFVRHIYGRWEESYHNLRPFPHVKDAMVQMKDNGMLLGVMSDFPVAGKIDSMGMSALVDVAVSSEESGYLKPHPAAFSYLLEKMGNPNPSVVLYIGDSYDKDVEGAYGMGMKSCLLAERRSIGGGKRTDFPHADLICTSWADFSRQFF</sequence>
<dbReference type="GO" id="GO:0016787">
    <property type="term" value="F:hydrolase activity"/>
    <property type="evidence" value="ECO:0007669"/>
    <property type="project" value="UniProtKB-KW"/>
</dbReference>
<dbReference type="Gene3D" id="3.40.50.1000">
    <property type="entry name" value="HAD superfamily/HAD-like"/>
    <property type="match status" value="1"/>
</dbReference>
<gene>
    <name evidence="2" type="ordered locus">Spico_1683</name>
</gene>
<proteinExistence type="predicted"/>
<dbReference type="Pfam" id="PF00702">
    <property type="entry name" value="Hydrolase"/>
    <property type="match status" value="1"/>
</dbReference>
<evidence type="ECO:0000313" key="2">
    <source>
        <dbReference type="EMBL" id="AEC02881.1"/>
    </source>
</evidence>
<dbReference type="eggNOG" id="COG1011">
    <property type="taxonomic scope" value="Bacteria"/>
</dbReference>
<dbReference type="PANTHER" id="PTHR43316">
    <property type="entry name" value="HYDROLASE, HALOACID DELAHOGENASE-RELATED"/>
    <property type="match status" value="1"/>
</dbReference>
<dbReference type="InterPro" id="IPR006439">
    <property type="entry name" value="HAD-SF_hydro_IA"/>
</dbReference>
<dbReference type="OrthoDB" id="9794086at2"/>
<name>F4GKJ8_PARC1</name>
<dbReference type="KEGG" id="scc:Spico_1683"/>
<evidence type="ECO:0000256" key="1">
    <source>
        <dbReference type="ARBA" id="ARBA00022801"/>
    </source>
</evidence>
<dbReference type="SFLD" id="SFLDG01129">
    <property type="entry name" value="C1.5:_HAD__Beta-PGM__Phosphata"/>
    <property type="match status" value="1"/>
</dbReference>
<keyword evidence="1 2" id="KW-0378">Hydrolase</keyword>
<evidence type="ECO:0000313" key="3">
    <source>
        <dbReference type="Proteomes" id="UP000007939"/>
    </source>
</evidence>
<dbReference type="PRINTS" id="PR00413">
    <property type="entry name" value="HADHALOGNASE"/>
</dbReference>
<dbReference type="SUPFAM" id="SSF56784">
    <property type="entry name" value="HAD-like"/>
    <property type="match status" value="1"/>
</dbReference>
<dbReference type="RefSeq" id="WP_013740274.1">
    <property type="nucleotide sequence ID" value="NC_015436.1"/>
</dbReference>
<dbReference type="EMBL" id="CP002659">
    <property type="protein sequence ID" value="AEC02881.1"/>
    <property type="molecule type" value="Genomic_DNA"/>
</dbReference>
<reference evidence="2 3" key="2">
    <citation type="journal article" date="2012" name="Stand. Genomic Sci.">
        <title>Complete genome sequence of the termite hindgut bacterium Spirochaeta coccoides type strain (SPN1(T)), reclassification in the genus Sphaerochaeta as Sphaerochaeta coccoides comb. nov. and emendations of the family Spirochaetaceae and the genus Sphaerochaeta.</title>
        <authorList>
            <person name="Abt B."/>
            <person name="Han C."/>
            <person name="Scheuner C."/>
            <person name="Lu M."/>
            <person name="Lapidus A."/>
            <person name="Nolan M."/>
            <person name="Lucas S."/>
            <person name="Hammon N."/>
            <person name="Deshpande S."/>
            <person name="Cheng J.F."/>
            <person name="Tapia R."/>
            <person name="Goodwin L.A."/>
            <person name="Pitluck S."/>
            <person name="Liolios K."/>
            <person name="Pagani I."/>
            <person name="Ivanova N."/>
            <person name="Mavromatis K."/>
            <person name="Mikhailova N."/>
            <person name="Huntemann M."/>
            <person name="Pati A."/>
            <person name="Chen A."/>
            <person name="Palaniappan K."/>
            <person name="Land M."/>
            <person name="Hauser L."/>
            <person name="Brambilla E.M."/>
            <person name="Rohde M."/>
            <person name="Spring S."/>
            <person name="Gronow S."/>
            <person name="Goker M."/>
            <person name="Woyke T."/>
            <person name="Bristow J."/>
            <person name="Eisen J.A."/>
            <person name="Markowitz V."/>
            <person name="Hugenholtz P."/>
            <person name="Kyrpides N.C."/>
            <person name="Klenk H.P."/>
            <person name="Detter J.C."/>
        </authorList>
    </citation>
    <scope>NUCLEOTIDE SEQUENCE [LARGE SCALE GENOMIC DNA]</scope>
    <source>
        <strain evidence="3">ATCC BAA-1237 / DSM 17374 / SPN1</strain>
    </source>
</reference>
<dbReference type="AlphaFoldDB" id="F4GKJ8"/>
<accession>F4GKJ8</accession>
<dbReference type="STRING" id="760011.Spico_1683"/>
<organism evidence="2 3">
    <name type="scientific">Parasphaerochaeta coccoides (strain ATCC BAA-1237 / DSM 17374 / SPN1)</name>
    <name type="common">Sphaerochaeta coccoides</name>
    <dbReference type="NCBI Taxonomy" id="760011"/>
    <lineage>
        <taxon>Bacteria</taxon>
        <taxon>Pseudomonadati</taxon>
        <taxon>Spirochaetota</taxon>
        <taxon>Spirochaetia</taxon>
        <taxon>Spirochaetales</taxon>
        <taxon>Sphaerochaetaceae</taxon>
        <taxon>Parasphaerochaeta</taxon>
    </lineage>
</organism>
<dbReference type="SFLD" id="SFLDS00003">
    <property type="entry name" value="Haloacid_Dehalogenase"/>
    <property type="match status" value="1"/>
</dbReference>
<dbReference type="Proteomes" id="UP000007939">
    <property type="component" value="Chromosome"/>
</dbReference>
<dbReference type="HOGENOM" id="CLU_045011_8_3_12"/>
<protein>
    <submittedName>
        <fullName evidence="2">Haloacid dehalogenase domain protein hydrolase</fullName>
    </submittedName>
</protein>
<dbReference type="Gene3D" id="1.10.150.520">
    <property type="match status" value="1"/>
</dbReference>
<dbReference type="InterPro" id="IPR036412">
    <property type="entry name" value="HAD-like_sf"/>
</dbReference>
<keyword evidence="3" id="KW-1185">Reference proteome</keyword>
<dbReference type="InterPro" id="IPR051540">
    <property type="entry name" value="S-2-haloacid_dehalogenase"/>
</dbReference>
<reference evidence="3" key="1">
    <citation type="submission" date="2011-04" db="EMBL/GenBank/DDBJ databases">
        <title>The complete genome of Spirochaeta coccoides DSM 17374.</title>
        <authorList>
            <person name="Lucas S."/>
            <person name="Copeland A."/>
            <person name="Lapidus A."/>
            <person name="Bruce D."/>
            <person name="Goodwin L."/>
            <person name="Pitluck S."/>
            <person name="Peters L."/>
            <person name="Kyrpides N."/>
            <person name="Mavromatis K."/>
            <person name="Pagani I."/>
            <person name="Ivanova N."/>
            <person name="Ovchinnikova G."/>
            <person name="Lu M."/>
            <person name="Detter J.C."/>
            <person name="Tapia R."/>
            <person name="Han C."/>
            <person name="Land M."/>
            <person name="Hauser L."/>
            <person name="Markowitz V."/>
            <person name="Cheng J.-F."/>
            <person name="Hugenholtz P."/>
            <person name="Woyke T."/>
            <person name="Wu D."/>
            <person name="Spring S."/>
            <person name="Schroeder M."/>
            <person name="Brambilla E."/>
            <person name="Klenk H.-P."/>
            <person name="Eisen J.A."/>
        </authorList>
    </citation>
    <scope>NUCLEOTIDE SEQUENCE [LARGE SCALE GENOMIC DNA]</scope>
    <source>
        <strain evidence="3">ATCC BAA-1237 / DSM 17374 / SPN1</strain>
    </source>
</reference>